<protein>
    <submittedName>
        <fullName evidence="2">Uncharacterized protein</fullName>
    </submittedName>
</protein>
<feature type="region of interest" description="Disordered" evidence="1">
    <location>
        <begin position="139"/>
        <end position="163"/>
    </location>
</feature>
<proteinExistence type="predicted"/>
<reference evidence="3" key="2">
    <citation type="submission" date="2013-04" db="EMBL/GenBank/DDBJ databases">
        <title>Genomic mechanisms accounting for the adaptation to parasitism in nematode-trapping fungi.</title>
        <authorList>
            <person name="Ahren D.G."/>
        </authorList>
    </citation>
    <scope>NUCLEOTIDE SEQUENCE [LARGE SCALE GENOMIC DNA]</scope>
    <source>
        <strain evidence="3">CBS 200.50</strain>
    </source>
</reference>
<evidence type="ECO:0000256" key="1">
    <source>
        <dbReference type="SAM" id="MobiDB-lite"/>
    </source>
</evidence>
<dbReference type="EMBL" id="AQGS01000810">
    <property type="protein sequence ID" value="EPS36995.1"/>
    <property type="molecule type" value="Genomic_DNA"/>
</dbReference>
<evidence type="ECO:0000313" key="2">
    <source>
        <dbReference type="EMBL" id="EPS36995.1"/>
    </source>
</evidence>
<gene>
    <name evidence="2" type="ORF">H072_9438</name>
</gene>
<comment type="caution">
    <text evidence="2">The sequence shown here is derived from an EMBL/GenBank/DDBJ whole genome shotgun (WGS) entry which is preliminary data.</text>
</comment>
<organism evidence="2 3">
    <name type="scientific">Dactylellina haptotyla (strain CBS 200.50)</name>
    <name type="common">Nematode-trapping fungus</name>
    <name type="synonym">Monacrosporium haptotylum</name>
    <dbReference type="NCBI Taxonomy" id="1284197"/>
    <lineage>
        <taxon>Eukaryota</taxon>
        <taxon>Fungi</taxon>
        <taxon>Dikarya</taxon>
        <taxon>Ascomycota</taxon>
        <taxon>Pezizomycotina</taxon>
        <taxon>Orbiliomycetes</taxon>
        <taxon>Orbiliales</taxon>
        <taxon>Orbiliaceae</taxon>
        <taxon>Dactylellina</taxon>
    </lineage>
</organism>
<dbReference type="Proteomes" id="UP000015100">
    <property type="component" value="Unassembled WGS sequence"/>
</dbReference>
<dbReference type="HOGENOM" id="CLU_1261469_0_0_1"/>
<sequence length="219" mass="23790">MYVIPSCPNFSDIILLNCRALRIPNTSPIAGPSKLRTVTSSILPSGSKTASYSLPYRWDQNPACFTTPQKQILRPTAEDAPGSIRGSPMDIDTPSPKKVLKSNLGYSSNIHQAVGSSQTNTSIPNPVFVRLTPKISKGDVADMDSATSQDGSYDGGESQERSRTVNEMNASMAIQNGINELKDALVSLGCERRYIANLLCAVYSRDRLSEVTYLKLSLK</sequence>
<reference evidence="2 3" key="1">
    <citation type="journal article" date="2013" name="PLoS Genet.">
        <title>Genomic mechanisms accounting for the adaptation to parasitism in nematode-trapping fungi.</title>
        <authorList>
            <person name="Meerupati T."/>
            <person name="Andersson K.M."/>
            <person name="Friman E."/>
            <person name="Kumar D."/>
            <person name="Tunlid A."/>
            <person name="Ahren D."/>
        </authorList>
    </citation>
    <scope>NUCLEOTIDE SEQUENCE [LARGE SCALE GENOMIC DNA]</scope>
    <source>
        <strain evidence="2 3">CBS 200.50</strain>
    </source>
</reference>
<dbReference type="AlphaFoldDB" id="S8A1Y7"/>
<evidence type="ECO:0000313" key="3">
    <source>
        <dbReference type="Proteomes" id="UP000015100"/>
    </source>
</evidence>
<name>S8A1Y7_DACHA</name>
<dbReference type="OrthoDB" id="10657090at2759"/>
<accession>S8A1Y7</accession>
<keyword evidence="3" id="KW-1185">Reference proteome</keyword>